<dbReference type="Gene3D" id="1.20.1250.20">
    <property type="entry name" value="MFS general substrate transporter like domains"/>
    <property type="match status" value="1"/>
</dbReference>
<keyword evidence="6 7" id="KW-0472">Membrane</keyword>
<evidence type="ECO:0000256" key="3">
    <source>
        <dbReference type="ARBA" id="ARBA00022475"/>
    </source>
</evidence>
<gene>
    <name evidence="9" type="ORF">HNR67_007480</name>
</gene>
<dbReference type="InterPro" id="IPR050171">
    <property type="entry name" value="MFS_Transporters"/>
</dbReference>
<dbReference type="GO" id="GO:0022857">
    <property type="term" value="F:transmembrane transporter activity"/>
    <property type="evidence" value="ECO:0007669"/>
    <property type="project" value="InterPro"/>
</dbReference>
<feature type="domain" description="Major facilitator superfamily (MFS) profile" evidence="8">
    <location>
        <begin position="1"/>
        <end position="399"/>
    </location>
</feature>
<dbReference type="RefSeq" id="WP_185007877.1">
    <property type="nucleotide sequence ID" value="NZ_BAAAUI010000008.1"/>
</dbReference>
<keyword evidence="5 7" id="KW-1133">Transmembrane helix</keyword>
<feature type="transmembrane region" description="Helical" evidence="7">
    <location>
        <begin position="170"/>
        <end position="194"/>
    </location>
</feature>
<dbReference type="InterPro" id="IPR020846">
    <property type="entry name" value="MFS_dom"/>
</dbReference>
<evidence type="ECO:0000256" key="7">
    <source>
        <dbReference type="SAM" id="Phobius"/>
    </source>
</evidence>
<dbReference type="Pfam" id="PF07690">
    <property type="entry name" value="MFS_1"/>
    <property type="match status" value="1"/>
</dbReference>
<name>A0A7W7CI20_9PSEU</name>
<evidence type="ECO:0000256" key="5">
    <source>
        <dbReference type="ARBA" id="ARBA00022989"/>
    </source>
</evidence>
<feature type="transmembrane region" description="Helical" evidence="7">
    <location>
        <begin position="23"/>
        <end position="47"/>
    </location>
</feature>
<dbReference type="EMBL" id="JACHMH010000001">
    <property type="protein sequence ID" value="MBB4681362.1"/>
    <property type="molecule type" value="Genomic_DNA"/>
</dbReference>
<evidence type="ECO:0000256" key="6">
    <source>
        <dbReference type="ARBA" id="ARBA00023136"/>
    </source>
</evidence>
<evidence type="ECO:0000256" key="1">
    <source>
        <dbReference type="ARBA" id="ARBA00004651"/>
    </source>
</evidence>
<dbReference type="InterPro" id="IPR036259">
    <property type="entry name" value="MFS_trans_sf"/>
</dbReference>
<dbReference type="Proteomes" id="UP000533598">
    <property type="component" value="Unassembled WGS sequence"/>
</dbReference>
<dbReference type="PROSITE" id="PS50850">
    <property type="entry name" value="MFS"/>
    <property type="match status" value="1"/>
</dbReference>
<feature type="transmembrane region" description="Helical" evidence="7">
    <location>
        <begin position="374"/>
        <end position="394"/>
    </location>
</feature>
<dbReference type="AlphaFoldDB" id="A0A7W7CI20"/>
<dbReference type="PANTHER" id="PTHR23517:SF2">
    <property type="entry name" value="MULTIDRUG RESISTANCE PROTEIN MDTH"/>
    <property type="match status" value="1"/>
</dbReference>
<comment type="subcellular location">
    <subcellularLocation>
        <location evidence="1">Cell membrane</location>
        <topology evidence="1">Multi-pass membrane protein</topology>
    </subcellularLocation>
</comment>
<feature type="transmembrane region" description="Helical" evidence="7">
    <location>
        <begin position="221"/>
        <end position="239"/>
    </location>
</feature>
<feature type="transmembrane region" description="Helical" evidence="7">
    <location>
        <begin position="259"/>
        <end position="280"/>
    </location>
</feature>
<keyword evidence="4 7" id="KW-0812">Transmembrane</keyword>
<keyword evidence="10" id="KW-1185">Reference proteome</keyword>
<proteinExistence type="predicted"/>
<feature type="transmembrane region" description="Helical" evidence="7">
    <location>
        <begin position="287"/>
        <end position="305"/>
    </location>
</feature>
<evidence type="ECO:0000256" key="4">
    <source>
        <dbReference type="ARBA" id="ARBA00022692"/>
    </source>
</evidence>
<dbReference type="PANTHER" id="PTHR23517">
    <property type="entry name" value="RESISTANCE PROTEIN MDTM, PUTATIVE-RELATED-RELATED"/>
    <property type="match status" value="1"/>
</dbReference>
<protein>
    <submittedName>
        <fullName evidence="9">MFS family permease</fullName>
    </submittedName>
</protein>
<keyword evidence="2" id="KW-0813">Transport</keyword>
<comment type="caution">
    <text evidence="9">The sequence shown here is derived from an EMBL/GenBank/DDBJ whole genome shotgun (WGS) entry which is preliminary data.</text>
</comment>
<feature type="transmembrane region" description="Helical" evidence="7">
    <location>
        <begin position="345"/>
        <end position="368"/>
    </location>
</feature>
<dbReference type="GO" id="GO:0005886">
    <property type="term" value="C:plasma membrane"/>
    <property type="evidence" value="ECO:0007669"/>
    <property type="project" value="UniProtKB-SubCell"/>
</dbReference>
<accession>A0A7W7CI20</accession>
<keyword evidence="3" id="KW-1003">Cell membrane</keyword>
<dbReference type="InterPro" id="IPR011701">
    <property type="entry name" value="MFS"/>
</dbReference>
<sequence length="407" mass="41850">MTTETTLPRPARTGPFAGLPRPFWILFYGTLVNRIGGVVSGFLVLYLTAIGIPLEQVGLVLAAKGVGALISQPVGGVLTDRVGRRFTLVLGLLASAACLTFLGAAQGLPLLITAAFLHGVAADIFRPAAATLIADVVERPLLTKAYGLQFWALNLGFSVASVMAGHLAGAGYWLLFALNATGCTAFAIIVLLGIPRSAERLVKSTVDGPKSGLRALFRDRLLLGVVLLVLAHGTVYSQAEVIIPLAVKDSGLGAAGYGTIIAVNGVLIVILQPLAAAWVARFDRMRVLAVAWAVVGAGMALTGLADTALEYVLTVIVWTLGEIAMAGLLGSLAADLAPPAARGRYQAAIGFGFSAAAFTGPLLGTWVYQHGGPAAAWFGCLVLGLLGAAGALAIGPAIRRRTEPAAA</sequence>
<evidence type="ECO:0000313" key="9">
    <source>
        <dbReference type="EMBL" id="MBB4681362.1"/>
    </source>
</evidence>
<organism evidence="9 10">
    <name type="scientific">Crossiella cryophila</name>
    <dbReference type="NCBI Taxonomy" id="43355"/>
    <lineage>
        <taxon>Bacteria</taxon>
        <taxon>Bacillati</taxon>
        <taxon>Actinomycetota</taxon>
        <taxon>Actinomycetes</taxon>
        <taxon>Pseudonocardiales</taxon>
        <taxon>Pseudonocardiaceae</taxon>
        <taxon>Crossiella</taxon>
    </lineage>
</organism>
<evidence type="ECO:0000256" key="2">
    <source>
        <dbReference type="ARBA" id="ARBA00022448"/>
    </source>
</evidence>
<feature type="transmembrane region" description="Helical" evidence="7">
    <location>
        <begin position="86"/>
        <end position="105"/>
    </location>
</feature>
<feature type="transmembrane region" description="Helical" evidence="7">
    <location>
        <begin position="311"/>
        <end position="333"/>
    </location>
</feature>
<evidence type="ECO:0000313" key="10">
    <source>
        <dbReference type="Proteomes" id="UP000533598"/>
    </source>
</evidence>
<dbReference type="SUPFAM" id="SSF103473">
    <property type="entry name" value="MFS general substrate transporter"/>
    <property type="match status" value="1"/>
</dbReference>
<evidence type="ECO:0000259" key="8">
    <source>
        <dbReference type="PROSITE" id="PS50850"/>
    </source>
</evidence>
<reference evidence="9 10" key="1">
    <citation type="submission" date="2020-08" db="EMBL/GenBank/DDBJ databases">
        <title>Sequencing the genomes of 1000 actinobacteria strains.</title>
        <authorList>
            <person name="Klenk H.-P."/>
        </authorList>
    </citation>
    <scope>NUCLEOTIDE SEQUENCE [LARGE SCALE GENOMIC DNA]</scope>
    <source>
        <strain evidence="9 10">DSM 44230</strain>
    </source>
</reference>